<dbReference type="EMBL" id="JANFQO010000006">
    <property type="protein sequence ID" value="MCQ4164817.1"/>
    <property type="molecule type" value="Genomic_DNA"/>
</dbReference>
<dbReference type="PANTHER" id="PTHR42830">
    <property type="entry name" value="OSMOTICALLY INDUCIBLE FAMILY PROTEIN"/>
    <property type="match status" value="1"/>
</dbReference>
<protein>
    <submittedName>
        <fullName evidence="1">OsmC family protein</fullName>
    </submittedName>
</protein>
<keyword evidence="2" id="KW-1185">Reference proteome</keyword>
<sequence length="158" mass="17191">MSEHRTALSWQRNGAAFERGNYVREHRLRFERGQQLTNSAAPGYGGLGDATDPEELLLAALSSCHMLTFLALASNRGYVLESYSDDAVAILDKNAEGKPAVTRAVLNPRTRFSGDKIPTTEELQALHHRAHANCFIANSAKTEVEVNPQLEGQAAATA</sequence>
<dbReference type="InterPro" id="IPR003718">
    <property type="entry name" value="OsmC/Ohr_fam"/>
</dbReference>
<reference evidence="1" key="1">
    <citation type="submission" date="2022-07" db="EMBL/GenBank/DDBJ databases">
        <title>Tahibacter sp., a new gammaproteobacterium isolated from the silt sample collected at pig farm.</title>
        <authorList>
            <person name="Chen H."/>
        </authorList>
    </citation>
    <scope>NUCLEOTIDE SEQUENCE</scope>
    <source>
        <strain evidence="1">P2K</strain>
    </source>
</reference>
<dbReference type="InterPro" id="IPR015946">
    <property type="entry name" value="KH_dom-like_a/b"/>
</dbReference>
<dbReference type="Pfam" id="PF02566">
    <property type="entry name" value="OsmC"/>
    <property type="match status" value="1"/>
</dbReference>
<dbReference type="Gene3D" id="3.30.300.20">
    <property type="match status" value="1"/>
</dbReference>
<evidence type="ECO:0000313" key="1">
    <source>
        <dbReference type="EMBL" id="MCQ4164817.1"/>
    </source>
</evidence>
<dbReference type="PANTHER" id="PTHR42830:SF2">
    <property type="entry name" value="OSMC_OHR FAMILY PROTEIN"/>
    <property type="match status" value="1"/>
</dbReference>
<organism evidence="1 2">
    <name type="scientific">Tahibacter harae</name>
    <dbReference type="NCBI Taxonomy" id="2963937"/>
    <lineage>
        <taxon>Bacteria</taxon>
        <taxon>Pseudomonadati</taxon>
        <taxon>Pseudomonadota</taxon>
        <taxon>Gammaproteobacteria</taxon>
        <taxon>Lysobacterales</taxon>
        <taxon>Rhodanobacteraceae</taxon>
        <taxon>Tahibacter</taxon>
    </lineage>
</organism>
<comment type="caution">
    <text evidence="1">The sequence shown here is derived from an EMBL/GenBank/DDBJ whole genome shotgun (WGS) entry which is preliminary data.</text>
</comment>
<dbReference type="Proteomes" id="UP001165498">
    <property type="component" value="Unassembled WGS sequence"/>
</dbReference>
<dbReference type="SUPFAM" id="SSF82784">
    <property type="entry name" value="OsmC-like"/>
    <property type="match status" value="1"/>
</dbReference>
<accession>A0ABT1QRD3</accession>
<name>A0ABT1QRD3_9GAMM</name>
<dbReference type="RefSeq" id="WP_255913763.1">
    <property type="nucleotide sequence ID" value="NZ_JANFQO010000006.1"/>
</dbReference>
<dbReference type="InterPro" id="IPR036102">
    <property type="entry name" value="OsmC/Ohrsf"/>
</dbReference>
<proteinExistence type="predicted"/>
<dbReference type="InterPro" id="IPR052707">
    <property type="entry name" value="OsmC_Ohr_Peroxiredoxin"/>
</dbReference>
<gene>
    <name evidence="1" type="ORF">NM961_08845</name>
</gene>
<evidence type="ECO:0000313" key="2">
    <source>
        <dbReference type="Proteomes" id="UP001165498"/>
    </source>
</evidence>